<dbReference type="SMART" id="SM00228">
    <property type="entry name" value="PDZ"/>
    <property type="match status" value="2"/>
</dbReference>
<protein>
    <submittedName>
        <fullName evidence="8">Serine protease Do</fullName>
    </submittedName>
</protein>
<feature type="region of interest" description="Disordered" evidence="5">
    <location>
        <begin position="96"/>
        <end position="118"/>
    </location>
</feature>
<dbReference type="GO" id="GO:0004252">
    <property type="term" value="F:serine-type endopeptidase activity"/>
    <property type="evidence" value="ECO:0007669"/>
    <property type="project" value="InterPro"/>
</dbReference>
<dbReference type="Pfam" id="PF13180">
    <property type="entry name" value="PDZ_2"/>
    <property type="match status" value="1"/>
</dbReference>
<evidence type="ECO:0000256" key="1">
    <source>
        <dbReference type="ARBA" id="ARBA00010541"/>
    </source>
</evidence>
<dbReference type="Pfam" id="PF13365">
    <property type="entry name" value="Trypsin_2"/>
    <property type="match status" value="1"/>
</dbReference>
<sequence length="523" mass="53889">MMKRKEFMLGAVAGLTFAAAATAGGVIDWPTAQAGPVAGVSGRLAPSAGAAGLAFAPPQGAPLSFADIFQQVAPAVVQIDVATRVPRPRTLELPGFPGFSIPVPEGQAPEGEEGEEEGATALGAGSGFFISGDGFIVTNNHVVENATEITVRLADERELKAEVVGRDPATDLAVIKVEGSDFPFVSFEEDAQPRVGDWVIAVGNPFGLGGTATAGIVSAVSRQNIDPSTSQYVDFLQIDAAINRGNSGGPTFDIYGRVIGVNSAIYGNPLGGSVGIGFAIPATIAKPVVDQLMRNGRVERGYVGLGLRTFSPDMWEAYGLPRDFDGAYIESVTPGGPADQAGARAGDLLVAVNGDQVEDGTEATRLVGAARPGDTIRLEVIRDGRRRTLNVRSGARPSEEELLAADGAGRGAPTPDEAPAVGGAVVEGLTVVPLTPALRARYSLPDDLDGLLITGVAAGAPAARLGIRPGFVVTQADRTQVRTAKELSDTVAAVKRSGRPSILLFIRTPQGAAPVALPFESED</sequence>
<dbReference type="GO" id="GO:0006508">
    <property type="term" value="P:proteolysis"/>
    <property type="evidence" value="ECO:0007669"/>
    <property type="project" value="UniProtKB-KW"/>
</dbReference>
<dbReference type="OrthoDB" id="9758917at2"/>
<evidence type="ECO:0000256" key="6">
    <source>
        <dbReference type="SAM" id="SignalP"/>
    </source>
</evidence>
<keyword evidence="4" id="KW-0720">Serine protease</keyword>
<dbReference type="InterPro" id="IPR009003">
    <property type="entry name" value="Peptidase_S1_PA"/>
</dbReference>
<dbReference type="InterPro" id="IPR036034">
    <property type="entry name" value="PDZ_sf"/>
</dbReference>
<evidence type="ECO:0000256" key="3">
    <source>
        <dbReference type="ARBA" id="ARBA00022801"/>
    </source>
</evidence>
<keyword evidence="9" id="KW-1185">Reference proteome</keyword>
<dbReference type="EMBL" id="FOZV01000003">
    <property type="protein sequence ID" value="SFS52242.1"/>
    <property type="molecule type" value="Genomic_DNA"/>
</dbReference>
<evidence type="ECO:0000256" key="4">
    <source>
        <dbReference type="ARBA" id="ARBA00022825"/>
    </source>
</evidence>
<comment type="similarity">
    <text evidence="1">Belongs to the peptidase S1C family.</text>
</comment>
<dbReference type="RefSeq" id="WP_092309336.1">
    <property type="nucleotide sequence ID" value="NZ_FOZV01000003.1"/>
</dbReference>
<proteinExistence type="inferred from homology"/>
<dbReference type="InterPro" id="IPR001478">
    <property type="entry name" value="PDZ"/>
</dbReference>
<evidence type="ECO:0000313" key="9">
    <source>
        <dbReference type="Proteomes" id="UP000198788"/>
    </source>
</evidence>
<organism evidence="8 9">
    <name type="scientific">Brevundimonas viscosa</name>
    <dbReference type="NCBI Taxonomy" id="871741"/>
    <lineage>
        <taxon>Bacteria</taxon>
        <taxon>Pseudomonadati</taxon>
        <taxon>Pseudomonadota</taxon>
        <taxon>Alphaproteobacteria</taxon>
        <taxon>Caulobacterales</taxon>
        <taxon>Caulobacteraceae</taxon>
        <taxon>Brevundimonas</taxon>
    </lineage>
</organism>
<gene>
    <name evidence="8" type="ORF">SAMN05192570_1858</name>
</gene>
<dbReference type="PRINTS" id="PR00834">
    <property type="entry name" value="PROTEASES2C"/>
</dbReference>
<dbReference type="Gene3D" id="2.30.42.10">
    <property type="match status" value="2"/>
</dbReference>
<accession>A0A1I6QIK9</accession>
<feature type="chain" id="PRO_5011636505" evidence="6">
    <location>
        <begin position="24"/>
        <end position="523"/>
    </location>
</feature>
<name>A0A1I6QIK9_9CAUL</name>
<reference evidence="9" key="1">
    <citation type="submission" date="2016-10" db="EMBL/GenBank/DDBJ databases">
        <authorList>
            <person name="Varghese N."/>
            <person name="Submissions S."/>
        </authorList>
    </citation>
    <scope>NUCLEOTIDE SEQUENCE [LARGE SCALE GENOMIC DNA]</scope>
    <source>
        <strain evidence="9">CGMCC 1.10683</strain>
    </source>
</reference>
<dbReference type="AlphaFoldDB" id="A0A1I6QIK9"/>
<dbReference type="Proteomes" id="UP000198788">
    <property type="component" value="Unassembled WGS sequence"/>
</dbReference>
<evidence type="ECO:0000259" key="7">
    <source>
        <dbReference type="PROSITE" id="PS50106"/>
    </source>
</evidence>
<evidence type="ECO:0000256" key="5">
    <source>
        <dbReference type="SAM" id="MobiDB-lite"/>
    </source>
</evidence>
<dbReference type="PANTHER" id="PTHR22939">
    <property type="entry name" value="SERINE PROTEASE FAMILY S1C HTRA-RELATED"/>
    <property type="match status" value="1"/>
</dbReference>
<evidence type="ECO:0000256" key="2">
    <source>
        <dbReference type="ARBA" id="ARBA00022670"/>
    </source>
</evidence>
<dbReference type="Gene3D" id="2.40.10.120">
    <property type="match status" value="1"/>
</dbReference>
<dbReference type="SUPFAM" id="SSF50156">
    <property type="entry name" value="PDZ domain-like"/>
    <property type="match status" value="2"/>
</dbReference>
<dbReference type="PROSITE" id="PS50106">
    <property type="entry name" value="PDZ"/>
    <property type="match status" value="1"/>
</dbReference>
<dbReference type="InterPro" id="IPR001940">
    <property type="entry name" value="Peptidase_S1C"/>
</dbReference>
<dbReference type="STRING" id="871741.SAMN05192570_1858"/>
<keyword evidence="6" id="KW-0732">Signal</keyword>
<dbReference type="PANTHER" id="PTHR22939:SF129">
    <property type="entry name" value="SERINE PROTEASE HTRA2, MITOCHONDRIAL"/>
    <property type="match status" value="1"/>
</dbReference>
<keyword evidence="3" id="KW-0378">Hydrolase</keyword>
<dbReference type="SUPFAM" id="SSF50494">
    <property type="entry name" value="Trypsin-like serine proteases"/>
    <property type="match status" value="1"/>
</dbReference>
<evidence type="ECO:0000313" key="8">
    <source>
        <dbReference type="EMBL" id="SFS52242.1"/>
    </source>
</evidence>
<keyword evidence="2 8" id="KW-0645">Protease</keyword>
<feature type="domain" description="PDZ" evidence="7">
    <location>
        <begin position="292"/>
        <end position="384"/>
    </location>
</feature>
<feature type="signal peptide" evidence="6">
    <location>
        <begin position="1"/>
        <end position="23"/>
    </location>
</feature>